<accession>A0AA39ME23</accession>
<dbReference type="Proteomes" id="UP001175226">
    <property type="component" value="Unassembled WGS sequence"/>
</dbReference>
<organism evidence="2 3">
    <name type="scientific">Armillaria borealis</name>
    <dbReference type="NCBI Taxonomy" id="47425"/>
    <lineage>
        <taxon>Eukaryota</taxon>
        <taxon>Fungi</taxon>
        <taxon>Dikarya</taxon>
        <taxon>Basidiomycota</taxon>
        <taxon>Agaricomycotina</taxon>
        <taxon>Agaricomycetes</taxon>
        <taxon>Agaricomycetidae</taxon>
        <taxon>Agaricales</taxon>
        <taxon>Marasmiineae</taxon>
        <taxon>Physalacriaceae</taxon>
        <taxon>Armillaria</taxon>
    </lineage>
</organism>
<evidence type="ECO:0000313" key="2">
    <source>
        <dbReference type="EMBL" id="KAK0430324.1"/>
    </source>
</evidence>
<evidence type="ECO:0000313" key="3">
    <source>
        <dbReference type="Proteomes" id="UP001175226"/>
    </source>
</evidence>
<proteinExistence type="predicted"/>
<comment type="caution">
    <text evidence="2">The sequence shown here is derived from an EMBL/GenBank/DDBJ whole genome shotgun (WGS) entry which is preliminary data.</text>
</comment>
<keyword evidence="3" id="KW-1185">Reference proteome</keyword>
<gene>
    <name evidence="2" type="ORF">EV421DRAFT_1935646</name>
</gene>
<dbReference type="EMBL" id="JAUEPT010000155">
    <property type="protein sequence ID" value="KAK0430324.1"/>
    <property type="molecule type" value="Genomic_DNA"/>
</dbReference>
<protein>
    <submittedName>
        <fullName evidence="2">Uncharacterized protein</fullName>
    </submittedName>
</protein>
<name>A0AA39ME23_9AGAR</name>
<evidence type="ECO:0000256" key="1">
    <source>
        <dbReference type="SAM" id="MobiDB-lite"/>
    </source>
</evidence>
<sequence>MPIEAQPVSLAALFSKSQMAHRPMPKPAPTNQSAPSASEPPPISTTNTDTATIAPSRIHPVATTSPLQMLTAAGIYPQPRHMTSNPSNMLPQPYVRPGPAVAGLLSHGFNPNAFIGELPRPGPTTFIGSNTTGRKQASIMRNTWRHGEAPTCHILIYPFLSPYHRKKAEKNRDPDVQMGYPLPQSDIYSLEHPKVVPFREHMQKLDLCITYRADSNDTYKTIHEKLLAHNAQSGKPQIPGLKTTDLENLTFDNMGWCFLQLIKSGDEGFLLAFNTHHTEQKSNVHYLIRYASLEAKFLYGNKKKMIAMPGQFMLVIAWKKADIEDLAPTRGSICHDLSNRNLYVGDYGINGIPDAVRHGLHACFAERAMHNLTFVMWHRGGLVDENTLPCLRACRGLCPDALKPDVPVSEGVPRCPAFIDCNPVQEVDELVDPIDTFGDDALILKGPDVNVLTDVVITLSLYYAEHGWNSLNQGFVRYMNDPLGPEFSSPGITCDNWNEPARFGRMKIVLDGTGSHGDGINKMVFREALRKALADTDRYVSMPNNSSYFTANFPMTGCTKREIMQWRAQGLLLAACTVTFRMPPLPLSPFLFLALILESTHLPGVLDALSGPVIKALDPACEHFMQPWLGRRLTEPLTSEPPRNWGRDQRYLWVSHFCEPHLTNRLVLRLILLSHPLAEQSEAFNAMQQGFAFNFGHASYVRGLLSLFKLRYPTVHWDPNELLEYLDGIYDRKIHSTEDLMKVIDIQYGEVATDPFCSQRLDLGFGKDHNGDDLPLYIGIKQALERLPQQGSIVTGSLSGGPAGMRNGRPLNEPFRDFINLYISLEGTDGEERPHIEYDISVSRASIGEALMQILAQGGRTARALKQMDHSQFMVSTSTRPLCCRNGGGDDLSFREIAALDQVLSQESSHYNTPLHSCRECTETSMVVQETELSRSNLFVIYVHKTSSDTAMPTASGATLAGAPVDAAVWQTWDSTFLPTIHSLSPLFDQSYNEPFKIYLAIHLVMAIAEQITSDKKGIHMGADGRLPGILDWLSARVGTHGLDIFSRKQKTFQRYVTFWKRVQAVAAELSQAEKDGERSPTLQMIFTWKNLPLRADTLDSEPLTPQELHHIAHPLSFNAADEMFKELSNQGKKRKDVAKNVAQPPVISIGRFQGRPSILDDILLNFSFTLHPSHSKQEAHLYRSLVEGLTSLLWTYVLISGHPDASWGQAVTYPPGVGVVELTSLRYEMLYAAAFPHNNPDPNSKIQFFCKVWSTPLPHDVRRVVFLLPVDDWTGSCIINVDYELSDVLEFMGKLTTDELSEFLMAMEDFGRTDYSDFEEIHLSHNWFHAEVLSAINGSVSGLLEGELLDEAEILLGAGGDSKANSSA</sequence>
<feature type="region of interest" description="Disordered" evidence="1">
    <location>
        <begin position="18"/>
        <end position="54"/>
    </location>
</feature>
<reference evidence="2" key="1">
    <citation type="submission" date="2023-06" db="EMBL/GenBank/DDBJ databases">
        <authorList>
            <consortium name="Lawrence Berkeley National Laboratory"/>
            <person name="Ahrendt S."/>
            <person name="Sahu N."/>
            <person name="Indic B."/>
            <person name="Wong-Bajracharya J."/>
            <person name="Merenyi Z."/>
            <person name="Ke H.-M."/>
            <person name="Monk M."/>
            <person name="Kocsube S."/>
            <person name="Drula E."/>
            <person name="Lipzen A."/>
            <person name="Balint B."/>
            <person name="Henrissat B."/>
            <person name="Andreopoulos B."/>
            <person name="Martin F.M."/>
            <person name="Harder C.B."/>
            <person name="Rigling D."/>
            <person name="Ford K.L."/>
            <person name="Foster G.D."/>
            <person name="Pangilinan J."/>
            <person name="Papanicolaou A."/>
            <person name="Barry K."/>
            <person name="LaButti K."/>
            <person name="Viragh M."/>
            <person name="Koriabine M."/>
            <person name="Yan M."/>
            <person name="Riley R."/>
            <person name="Champramary S."/>
            <person name="Plett K.L."/>
            <person name="Tsai I.J."/>
            <person name="Slot J."/>
            <person name="Sipos G."/>
            <person name="Plett J."/>
            <person name="Nagy L.G."/>
            <person name="Grigoriev I.V."/>
        </authorList>
    </citation>
    <scope>NUCLEOTIDE SEQUENCE</scope>
    <source>
        <strain evidence="2">FPL87.14</strain>
    </source>
</reference>